<dbReference type="EMBL" id="ABEXCJ040000008">
    <property type="protein sequence ID" value="ELR5218977.1"/>
    <property type="molecule type" value="Genomic_DNA"/>
</dbReference>
<dbReference type="GO" id="GO:0008652">
    <property type="term" value="P:amino acid biosynthetic process"/>
    <property type="evidence" value="ECO:0007669"/>
    <property type="project" value="UniProtKB-KW"/>
</dbReference>
<evidence type="ECO:0000313" key="11">
    <source>
        <dbReference type="EMBL" id="EMR4591164.1"/>
    </source>
</evidence>
<dbReference type="Pfam" id="PF00793">
    <property type="entry name" value="DAHP_synth_1"/>
    <property type="match status" value="1"/>
</dbReference>
<comment type="pathway">
    <text evidence="2 8">Metabolic intermediate biosynthesis; chorismate biosynthesis; chorismate from D-erythrose 4-phosphate and phosphoenolpyruvate: step 1/7.</text>
</comment>
<evidence type="ECO:0000256" key="1">
    <source>
        <dbReference type="ARBA" id="ARBA00003726"/>
    </source>
</evidence>
<evidence type="ECO:0000256" key="8">
    <source>
        <dbReference type="PIRNR" id="PIRNR001361"/>
    </source>
</evidence>
<dbReference type="EC" id="2.5.1.54" evidence="8"/>
<dbReference type="PIRSF" id="PIRSF001361">
    <property type="entry name" value="DAHP_synthase"/>
    <property type="match status" value="1"/>
</dbReference>
<dbReference type="InterPro" id="IPR013785">
    <property type="entry name" value="Aldolase_TIM"/>
</dbReference>
<comment type="caution">
    <text evidence="10">The sequence shown here is derived from an EMBL/GenBank/DDBJ whole genome shotgun (WGS) entry which is preliminary data.</text>
</comment>
<dbReference type="NCBIfam" id="TIGR00034">
    <property type="entry name" value="aroFGH"/>
    <property type="match status" value="1"/>
</dbReference>
<dbReference type="GO" id="GO:0003849">
    <property type="term" value="F:3-deoxy-7-phosphoheptulonate synthase activity"/>
    <property type="evidence" value="ECO:0007669"/>
    <property type="project" value="UniProtKB-EC"/>
</dbReference>
<dbReference type="InterPro" id="IPR006218">
    <property type="entry name" value="DAHP1/KDSA"/>
</dbReference>
<dbReference type="EMBL" id="ABEXCJ050000008">
    <property type="protein sequence ID" value="EMR4591164.1"/>
    <property type="molecule type" value="Genomic_DNA"/>
</dbReference>
<dbReference type="FunFam" id="3.20.20.70:FF:000005">
    <property type="entry name" value="Phospho-2-dehydro-3-deoxyheptonate aldolase"/>
    <property type="match status" value="1"/>
</dbReference>
<protein>
    <recommendedName>
        <fullName evidence="8">Phospho-2-dehydro-3-deoxyheptonate aldolase</fullName>
        <ecNumber evidence="8">2.5.1.54</ecNumber>
    </recommendedName>
</protein>
<name>A0AAD2VTE5_PRORE</name>
<evidence type="ECO:0000256" key="2">
    <source>
        <dbReference type="ARBA" id="ARBA00004688"/>
    </source>
</evidence>
<sequence>MQKDVLNNVNIQDEQVLITPESLKEKYPLSNSSLHAIATSRQVIADIIHQRDPRLLVVCGPCSIHDVDAAIEYGERLKVLAEELSDSLYIVMRVYFEKPRTTVGWKGLISDPFMDGSFEMEKGLHIARDLLTNLVNMGLPLATEALDPNNPQYLGDLFSWSAIGARTTESQTHREMASGLSMPVGFKNGTDGSLSTAINALKAAAMPHRFMGINQSGQVCLLHTKGNSNGHVILRGGKTPNYNAEDIAACEAEMKKAGLAPSLMVDCSHGNSNKDYRRQPLVVDSIIEQIINGNESITGIMLESHINEGNQTSEQARDAMKYGVSVTDACINWQTTETVLRNLHQALLPVLEQRAQKLSKVS</sequence>
<dbReference type="PANTHER" id="PTHR21225">
    <property type="entry name" value="PHOSPHO-2-DEHYDRO-3-DEOXYHEPTONATE ALDOLASE DAHP SYNTHETASE"/>
    <property type="match status" value="1"/>
</dbReference>
<accession>A0AAD2VTE5</accession>
<gene>
    <name evidence="11" type="ORF">M0K77_003511</name>
    <name evidence="10" type="ORF">M0K77_RS17555</name>
</gene>
<evidence type="ECO:0000256" key="6">
    <source>
        <dbReference type="ARBA" id="ARBA00023141"/>
    </source>
</evidence>
<keyword evidence="6 8" id="KW-0057">Aromatic amino acid biosynthesis</keyword>
<dbReference type="NCBIfam" id="NF009395">
    <property type="entry name" value="PRK12755.1"/>
    <property type="match status" value="1"/>
</dbReference>
<dbReference type="AlphaFoldDB" id="A0AAD2VTE5"/>
<organism evidence="10">
    <name type="scientific">Providencia rettgeri</name>
    <dbReference type="NCBI Taxonomy" id="587"/>
    <lineage>
        <taxon>Bacteria</taxon>
        <taxon>Pseudomonadati</taxon>
        <taxon>Pseudomonadota</taxon>
        <taxon>Gammaproteobacteria</taxon>
        <taxon>Enterobacterales</taxon>
        <taxon>Morganellaceae</taxon>
        <taxon>Providencia</taxon>
    </lineage>
</organism>
<dbReference type="PANTHER" id="PTHR21225:SF10">
    <property type="entry name" value="PHOSPHO-2-DEHYDRO-3-DEOXYHEPTONATE ALDOLASE, TYR-SENSITIVE"/>
    <property type="match status" value="1"/>
</dbReference>
<keyword evidence="5 8" id="KW-0808">Transferase</keyword>
<dbReference type="GO" id="GO:0005737">
    <property type="term" value="C:cytoplasm"/>
    <property type="evidence" value="ECO:0007669"/>
    <property type="project" value="TreeGrafter"/>
</dbReference>
<dbReference type="Gene3D" id="3.20.20.70">
    <property type="entry name" value="Aldolase class I"/>
    <property type="match status" value="1"/>
</dbReference>
<keyword evidence="4 8" id="KW-0028">Amino-acid biosynthesis</keyword>
<evidence type="ECO:0000256" key="5">
    <source>
        <dbReference type="ARBA" id="ARBA00022679"/>
    </source>
</evidence>
<dbReference type="GO" id="GO:0009073">
    <property type="term" value="P:aromatic amino acid family biosynthetic process"/>
    <property type="evidence" value="ECO:0007669"/>
    <property type="project" value="UniProtKB-KW"/>
</dbReference>
<comment type="catalytic activity">
    <reaction evidence="7 8">
        <text>D-erythrose 4-phosphate + phosphoenolpyruvate + H2O = 7-phospho-2-dehydro-3-deoxy-D-arabino-heptonate + phosphate</text>
        <dbReference type="Rhea" id="RHEA:14717"/>
        <dbReference type="ChEBI" id="CHEBI:15377"/>
        <dbReference type="ChEBI" id="CHEBI:16897"/>
        <dbReference type="ChEBI" id="CHEBI:43474"/>
        <dbReference type="ChEBI" id="CHEBI:58394"/>
        <dbReference type="ChEBI" id="CHEBI:58702"/>
        <dbReference type="EC" id="2.5.1.54"/>
    </reaction>
</comment>
<feature type="domain" description="DAHP synthetase I/KDSA" evidence="9">
    <location>
        <begin position="42"/>
        <end position="340"/>
    </location>
</feature>
<dbReference type="GO" id="GO:0042802">
    <property type="term" value="F:identical protein binding"/>
    <property type="evidence" value="ECO:0007669"/>
    <property type="project" value="UniProtKB-ARBA"/>
</dbReference>
<comment type="function">
    <text evidence="1 8">Stereospecific condensation of phosphoenolpyruvate (PEP) and D-erythrose-4-phosphate (E4P) giving rise to 3-deoxy-D-arabino-heptulosonate-7-phosphate (DAHP).</text>
</comment>
<evidence type="ECO:0000259" key="9">
    <source>
        <dbReference type="Pfam" id="PF00793"/>
    </source>
</evidence>
<evidence type="ECO:0000256" key="3">
    <source>
        <dbReference type="ARBA" id="ARBA00007985"/>
    </source>
</evidence>
<comment type="similarity">
    <text evidence="3 8">Belongs to the class-I DAHP synthase family.</text>
</comment>
<dbReference type="SUPFAM" id="SSF51569">
    <property type="entry name" value="Aldolase"/>
    <property type="match status" value="1"/>
</dbReference>
<dbReference type="InterPro" id="IPR006219">
    <property type="entry name" value="DAHP_synth_1"/>
</dbReference>
<proteinExistence type="inferred from homology"/>
<evidence type="ECO:0000313" key="10">
    <source>
        <dbReference type="EMBL" id="ELR5218977.1"/>
    </source>
</evidence>
<reference evidence="10" key="1">
    <citation type="submission" date="2023-10" db="EMBL/GenBank/DDBJ databases">
        <authorList>
            <consortium name="Clinical and Environmental Microbiology Branch: Whole genome sequencing antimicrobial resistance pathogens in the healthcare setting"/>
        </authorList>
    </citation>
    <scope>NUCLEOTIDE SEQUENCE</scope>
    <source>
        <strain evidence="10">2020QW-00022</strain>
    </source>
</reference>
<evidence type="ECO:0000256" key="7">
    <source>
        <dbReference type="ARBA" id="ARBA00047508"/>
    </source>
</evidence>
<evidence type="ECO:0000256" key="4">
    <source>
        <dbReference type="ARBA" id="ARBA00022605"/>
    </source>
</evidence>